<feature type="compositionally biased region" description="Polar residues" evidence="1">
    <location>
        <begin position="760"/>
        <end position="770"/>
    </location>
</feature>
<reference evidence="2 3" key="1">
    <citation type="submission" date="2016-05" db="EMBL/GenBank/DDBJ databases">
        <title>A degradative enzymes factory behind the ericoid mycorrhizal symbiosis.</title>
        <authorList>
            <consortium name="DOE Joint Genome Institute"/>
            <person name="Martino E."/>
            <person name="Morin E."/>
            <person name="Grelet G."/>
            <person name="Kuo A."/>
            <person name="Kohler A."/>
            <person name="Daghino S."/>
            <person name="Barry K."/>
            <person name="Choi C."/>
            <person name="Cichocki N."/>
            <person name="Clum A."/>
            <person name="Copeland A."/>
            <person name="Hainaut M."/>
            <person name="Haridas S."/>
            <person name="Labutti K."/>
            <person name="Lindquist E."/>
            <person name="Lipzen A."/>
            <person name="Khouja H.-R."/>
            <person name="Murat C."/>
            <person name="Ohm R."/>
            <person name="Olson A."/>
            <person name="Spatafora J."/>
            <person name="Veneault-Fourrey C."/>
            <person name="Henrissat B."/>
            <person name="Grigoriev I."/>
            <person name="Martin F."/>
            <person name="Perotto S."/>
        </authorList>
    </citation>
    <scope>NUCLEOTIDE SEQUENCE [LARGE SCALE GENOMIC DNA]</scope>
    <source>
        <strain evidence="2 3">UAMH 7357</strain>
    </source>
</reference>
<accession>A0A2J6QP50</accession>
<dbReference type="STRING" id="1745343.A0A2J6QP50"/>
<feature type="region of interest" description="Disordered" evidence="1">
    <location>
        <begin position="355"/>
        <end position="423"/>
    </location>
</feature>
<keyword evidence="3" id="KW-1185">Reference proteome</keyword>
<feature type="region of interest" description="Disordered" evidence="1">
    <location>
        <begin position="622"/>
        <end position="666"/>
    </location>
</feature>
<organism evidence="2 3">
    <name type="scientific">Hyaloscypha hepaticicola</name>
    <dbReference type="NCBI Taxonomy" id="2082293"/>
    <lineage>
        <taxon>Eukaryota</taxon>
        <taxon>Fungi</taxon>
        <taxon>Dikarya</taxon>
        <taxon>Ascomycota</taxon>
        <taxon>Pezizomycotina</taxon>
        <taxon>Leotiomycetes</taxon>
        <taxon>Helotiales</taxon>
        <taxon>Hyaloscyphaceae</taxon>
        <taxon>Hyaloscypha</taxon>
    </lineage>
</organism>
<protein>
    <submittedName>
        <fullName evidence="2">Uncharacterized protein</fullName>
    </submittedName>
</protein>
<dbReference type="Proteomes" id="UP000235672">
    <property type="component" value="Unassembled WGS sequence"/>
</dbReference>
<dbReference type="AlphaFoldDB" id="A0A2J6QP50"/>
<feature type="compositionally biased region" description="Polar residues" evidence="1">
    <location>
        <begin position="396"/>
        <end position="412"/>
    </location>
</feature>
<sequence length="806" mass="88025">MGEPISTAAVFAFLNSCFKLAEYAVKIYSVESENGVFVRMILRIRQDLEETERLLSVPSVKARLISTPQKSPWIAGAVVSTKAALNEIGRWVERVRAEKAGFGNVSFETRVRWIFNDQEKLVSRSMELRTCHQTLSTVLAYLGPLELERPTKVATAEPPKYDDATFFDELLSPRQRRLKALTALGNINEKMDNKGFPATPTNAQHVIRPSSSMSFLPGSSSVSSVFPTSNTADVSVCEATTQDNASISCGSNPDTRPYSGSLESIYGSSVSSHFSVSSVQLPTPSSSATPFPSSSSFTTSSSDYFTQKQLPLLPTPSPSWTDPPPAYSTFAVLNPADTKTAKPFVPVPSNTVQLKSLPSTNSPPFHPPFASPPQTSDKASSLEVAKGPQKVAPHQPNFSIISPQPEETSQISPPRRLRTMSSTGPVDPYEFWVPTLSPNRLPISSNEPIVSREPSNPAIVPYFPSTNHPIHEQVLPLVPAKVAVPSNVAEMMGDLSLTQAEANNDLAGVSKHSSARPQSLFSLNEDTHSIPSWSTTVAVSSKRLVETGPRHLSMPDLPPKVPEKIRDLPPDTLTRSNTAPSSAEEMPSFTVSQFTDFATSPKAKISYATNINRQKTRKWVEAKPGDYSGDQWANEEDYNFGPAPPQPAETPMPWKHKRLDSQPQTQHEFETLQNTQEMPSRIIAQEQQYPAYSPPLPPPSVTKQSPSTEQQYEPYRPTVPLRKPLNPGANISISPVGSPDLLQQQQSPPPPRSFTVSPPTQSSTPAQGFSSAVPPENQVARSETVSETRRRNLKALLALMSQGTPE</sequence>
<feature type="region of interest" description="Disordered" evidence="1">
    <location>
        <begin position="690"/>
        <end position="788"/>
    </location>
</feature>
<proteinExistence type="predicted"/>
<gene>
    <name evidence="2" type="ORF">NA56DRAFT_653831</name>
</gene>
<dbReference type="OrthoDB" id="3798150at2759"/>
<evidence type="ECO:0000256" key="1">
    <source>
        <dbReference type="SAM" id="MobiDB-lite"/>
    </source>
</evidence>
<feature type="region of interest" description="Disordered" evidence="1">
    <location>
        <begin position="549"/>
        <end position="587"/>
    </location>
</feature>
<evidence type="ECO:0000313" key="3">
    <source>
        <dbReference type="Proteomes" id="UP000235672"/>
    </source>
</evidence>
<evidence type="ECO:0000313" key="2">
    <source>
        <dbReference type="EMBL" id="PMD28049.1"/>
    </source>
</evidence>
<name>A0A2J6QP50_9HELO</name>
<dbReference type="EMBL" id="KZ613465">
    <property type="protein sequence ID" value="PMD28049.1"/>
    <property type="molecule type" value="Genomic_DNA"/>
</dbReference>